<dbReference type="PANTHER" id="PTHR13681:SF24">
    <property type="entry name" value="TUDOR DOMAIN-CONTAINING PROTEIN 3"/>
    <property type="match status" value="1"/>
</dbReference>
<dbReference type="Proteomes" id="UP001141806">
    <property type="component" value="Unassembled WGS sequence"/>
</dbReference>
<feature type="region of interest" description="Disordered" evidence="3">
    <location>
        <begin position="218"/>
        <end position="247"/>
    </location>
</feature>
<dbReference type="GO" id="GO:0005634">
    <property type="term" value="C:nucleus"/>
    <property type="evidence" value="ECO:0007669"/>
    <property type="project" value="UniProtKB-SubCell"/>
</dbReference>
<comment type="subcellular location">
    <subcellularLocation>
        <location evidence="1">Nucleus</location>
    </subcellularLocation>
</comment>
<dbReference type="OrthoDB" id="434939at2759"/>
<feature type="compositionally biased region" description="Basic and acidic residues" evidence="3">
    <location>
        <begin position="304"/>
        <end position="322"/>
    </location>
</feature>
<evidence type="ECO:0000256" key="2">
    <source>
        <dbReference type="ARBA" id="ARBA00023242"/>
    </source>
</evidence>
<dbReference type="InterPro" id="IPR042470">
    <property type="entry name" value="RMI1_N_C_sf"/>
</dbReference>
<reference evidence="5" key="1">
    <citation type="journal article" date="2023" name="Plant J.">
        <title>The genome of the king protea, Protea cynaroides.</title>
        <authorList>
            <person name="Chang J."/>
            <person name="Duong T.A."/>
            <person name="Schoeman C."/>
            <person name="Ma X."/>
            <person name="Roodt D."/>
            <person name="Barker N."/>
            <person name="Li Z."/>
            <person name="Van de Peer Y."/>
            <person name="Mizrachi E."/>
        </authorList>
    </citation>
    <scope>NUCLEOTIDE SEQUENCE</scope>
    <source>
        <tissue evidence="5">Young leaves</tissue>
    </source>
</reference>
<comment type="caution">
    <text evidence="5">The sequence shown here is derived from an EMBL/GenBank/DDBJ whole genome shotgun (WGS) entry which is preliminary data.</text>
</comment>
<dbReference type="Gene3D" id="2.40.50.770">
    <property type="entry name" value="RecQ-mediated genome instability protein Rmi1, C-terminal domain"/>
    <property type="match status" value="1"/>
</dbReference>
<evidence type="ECO:0000256" key="3">
    <source>
        <dbReference type="SAM" id="MobiDB-lite"/>
    </source>
</evidence>
<feature type="domain" description="RecQ mediated genome instability protein 1 OB-fold" evidence="4">
    <location>
        <begin position="72"/>
        <end position="175"/>
    </location>
</feature>
<dbReference type="PANTHER" id="PTHR13681">
    <property type="entry name" value="SURVIVAL OF MOTOR NEURON-RELATED-SPLICING FACTOR 30-RELATED"/>
    <property type="match status" value="1"/>
</dbReference>
<keyword evidence="6" id="KW-1185">Reference proteome</keyword>
<dbReference type="SMART" id="SM01161">
    <property type="entry name" value="DUF1767"/>
    <property type="match status" value="1"/>
</dbReference>
<evidence type="ECO:0000259" key="4">
    <source>
        <dbReference type="Pfam" id="PF08585"/>
    </source>
</evidence>
<sequence>MANIPSSEDVLETLIRRGWCFRDVEDIKFLIQLNVATCGGSGYVDSVESELLNMDLMSFGGKYLPDSSVINKSSHLQGPKVLQIVSVRDIYQSSIESQARSSRNRRLLRFGLTDGHSEIVAIEYSPVVAIADDIVPGTKVRLENKAAIHSGILCLNPKTITVLGGIVQSLYEEWQMTQKYSGFSRSTLRLSQKNDGDGPPPFEKLKLGVCLQKNAQHQSSSYASESMPRASGPTLVKPGGGKSLNQNLDSIVDEVDGDQKAASFTGNSEGKSSSSESRPKEVAEAVPVQNQAAAQKLLQKMSHPSRDNRHFRGPRNREKGMQEESTMTLDEWERIKNRGKGKQEEPLTLDEWERMKGGGKPQLRDGIQDISRDEEIAWQLQNQLDIEDSHVKAGNGVEAEKIRMNMFNFEGRDESPHGLKLVFLQFKGSQFMKPVDDAEIQAERTKIMSSIN</sequence>
<evidence type="ECO:0000256" key="1">
    <source>
        <dbReference type="ARBA" id="ARBA00004123"/>
    </source>
</evidence>
<dbReference type="InterPro" id="IPR013894">
    <property type="entry name" value="RMI1_OB"/>
</dbReference>
<name>A0A9Q0JZM2_9MAGN</name>
<accession>A0A9Q0JZM2</accession>
<organism evidence="5 6">
    <name type="scientific">Protea cynaroides</name>
    <dbReference type="NCBI Taxonomy" id="273540"/>
    <lineage>
        <taxon>Eukaryota</taxon>
        <taxon>Viridiplantae</taxon>
        <taxon>Streptophyta</taxon>
        <taxon>Embryophyta</taxon>
        <taxon>Tracheophyta</taxon>
        <taxon>Spermatophyta</taxon>
        <taxon>Magnoliopsida</taxon>
        <taxon>Proteales</taxon>
        <taxon>Proteaceae</taxon>
        <taxon>Protea</taxon>
    </lineage>
</organism>
<keyword evidence="2" id="KW-0539">Nucleus</keyword>
<proteinExistence type="predicted"/>
<feature type="region of interest" description="Disordered" evidence="3">
    <location>
        <begin position="261"/>
        <end position="285"/>
    </location>
</feature>
<gene>
    <name evidence="5" type="ORF">NE237_025555</name>
</gene>
<evidence type="ECO:0000313" key="5">
    <source>
        <dbReference type="EMBL" id="KAJ4958444.1"/>
    </source>
</evidence>
<protein>
    <recommendedName>
        <fullName evidence="4">RecQ mediated genome instability protein 1 OB-fold domain-containing protein</fullName>
    </recommendedName>
</protein>
<feature type="region of interest" description="Disordered" evidence="3">
    <location>
        <begin position="298"/>
        <end position="327"/>
    </location>
</feature>
<dbReference type="Pfam" id="PF08585">
    <property type="entry name" value="RMI1_N_C"/>
    <property type="match status" value="1"/>
</dbReference>
<dbReference type="EMBL" id="JAMYWD010000010">
    <property type="protein sequence ID" value="KAJ4958444.1"/>
    <property type="molecule type" value="Genomic_DNA"/>
</dbReference>
<evidence type="ECO:0000313" key="6">
    <source>
        <dbReference type="Proteomes" id="UP001141806"/>
    </source>
</evidence>
<dbReference type="AlphaFoldDB" id="A0A9Q0JZM2"/>